<evidence type="ECO:0000313" key="1">
    <source>
        <dbReference type="EMBL" id="CAK5100464.1"/>
    </source>
</evidence>
<keyword evidence="2" id="KW-1185">Reference proteome</keyword>
<protein>
    <submittedName>
        <fullName evidence="1">Uncharacterized protein</fullName>
    </submittedName>
</protein>
<accession>A0ACB1AT95</accession>
<evidence type="ECO:0000313" key="2">
    <source>
        <dbReference type="Proteomes" id="UP001497535"/>
    </source>
</evidence>
<dbReference type="Proteomes" id="UP001497535">
    <property type="component" value="Unassembled WGS sequence"/>
</dbReference>
<name>A0ACB1AT95_MELEN</name>
<comment type="caution">
    <text evidence="1">The sequence shown here is derived from an EMBL/GenBank/DDBJ whole genome shotgun (WGS) entry which is preliminary data.</text>
</comment>
<reference evidence="1" key="1">
    <citation type="submission" date="2023-11" db="EMBL/GenBank/DDBJ databases">
        <authorList>
            <person name="Poullet M."/>
        </authorList>
    </citation>
    <scope>NUCLEOTIDE SEQUENCE</scope>
    <source>
        <strain evidence="1">E1834</strain>
    </source>
</reference>
<proteinExistence type="predicted"/>
<organism evidence="1 2">
    <name type="scientific">Meloidogyne enterolobii</name>
    <name type="common">Root-knot nematode worm</name>
    <name type="synonym">Meloidogyne mayaguensis</name>
    <dbReference type="NCBI Taxonomy" id="390850"/>
    <lineage>
        <taxon>Eukaryota</taxon>
        <taxon>Metazoa</taxon>
        <taxon>Ecdysozoa</taxon>
        <taxon>Nematoda</taxon>
        <taxon>Chromadorea</taxon>
        <taxon>Rhabditida</taxon>
        <taxon>Tylenchina</taxon>
        <taxon>Tylenchomorpha</taxon>
        <taxon>Tylenchoidea</taxon>
        <taxon>Meloidogynidae</taxon>
        <taxon>Meloidogyninae</taxon>
        <taxon>Meloidogyne</taxon>
    </lineage>
</organism>
<dbReference type="EMBL" id="CAVMJV010000108">
    <property type="protein sequence ID" value="CAK5100464.1"/>
    <property type="molecule type" value="Genomic_DNA"/>
</dbReference>
<sequence length="84" mass="10159">MNYYKYSPLSRQSYINVINGSDAPSYNPLCNLCELLHKQHRKHKKYIISNIWNYWKGPDVCIDNWADIWLKGKHIKAYEKVKWK</sequence>
<gene>
    <name evidence="1" type="ORF">MENTE1834_LOCUS42068</name>
</gene>